<dbReference type="Proteomes" id="UP000196228">
    <property type="component" value="Chromosome"/>
</dbReference>
<protein>
    <submittedName>
        <fullName evidence="1">Uncharacterized protein</fullName>
    </submittedName>
</protein>
<dbReference type="EMBL" id="CP021383">
    <property type="protein sequence ID" value="ARU52636.1"/>
    <property type="molecule type" value="Genomic_DNA"/>
</dbReference>
<accession>A0A1Y0HYP2</accession>
<name>A0A1Y0HYP2_CELCE</name>
<dbReference type="AlphaFoldDB" id="A0A1Y0HYP2"/>
<gene>
    <name evidence="1" type="ORF">CBR64_15420</name>
</gene>
<proteinExistence type="predicted"/>
<dbReference type="RefSeq" id="WP_087471599.1">
    <property type="nucleotide sequence ID" value="NZ_CP021383.1"/>
</dbReference>
<evidence type="ECO:0000313" key="1">
    <source>
        <dbReference type="EMBL" id="ARU52636.1"/>
    </source>
</evidence>
<dbReference type="OrthoDB" id="5084266at2"/>
<organism evidence="1 2">
    <name type="scientific">Cellulosimicrobium cellulans</name>
    <name type="common">Arthrobacter luteus</name>
    <dbReference type="NCBI Taxonomy" id="1710"/>
    <lineage>
        <taxon>Bacteria</taxon>
        <taxon>Bacillati</taxon>
        <taxon>Actinomycetota</taxon>
        <taxon>Actinomycetes</taxon>
        <taxon>Micrococcales</taxon>
        <taxon>Promicromonosporaceae</taxon>
        <taxon>Cellulosimicrobium</taxon>
    </lineage>
</organism>
<sequence length="373" mass="39142">MSTRSRESDDGVDLALAVMAHPTRLDRAHALARRFDTLNAYVVVDDAPPGQGSAARTAQRVWASRPVDASHLVVLQDDAEPCTGLAERVREIATTCREQPVCLMSEWASASSNLVRFAAWTGQRFVENPDAWVSQVGIVLPAVVADAAAVASLDVPQDDVVLARVVRELGVTPLIAVPNLVEHASLPSLVGNTFQGSRRSALFGPAPASFGDAGPARFDRVPVMSRTAGVPFYLTRGSDGGLRPCTIREAFAERPRILAQLAETARTQGRTLHRTRDLPVTTAAHALLLATLSGFEVGQTADRDTGTSGGGIPGGANGEVALETLAAGVVEGHRPTGPRAAPDELVVPVRDAFLEGLDLGRAIGPPEGGARTG</sequence>
<reference evidence="1 2" key="1">
    <citation type="submission" date="2017-05" db="EMBL/GenBank/DDBJ databases">
        <authorList>
            <person name="Song R."/>
            <person name="Chenine A.L."/>
            <person name="Ruprecht R.M."/>
        </authorList>
    </citation>
    <scope>NUCLEOTIDE SEQUENCE [LARGE SCALE GENOMIC DNA]</scope>
    <source>
        <strain evidence="1 2">PSBB019</strain>
    </source>
</reference>
<dbReference type="KEGG" id="cceu:CBR64_15420"/>
<evidence type="ECO:0000313" key="2">
    <source>
        <dbReference type="Proteomes" id="UP000196228"/>
    </source>
</evidence>